<dbReference type="Proteomes" id="UP001596368">
    <property type="component" value="Unassembled WGS sequence"/>
</dbReference>
<evidence type="ECO:0000256" key="1">
    <source>
        <dbReference type="SAM" id="Phobius"/>
    </source>
</evidence>
<feature type="transmembrane region" description="Helical" evidence="1">
    <location>
        <begin position="31"/>
        <end position="53"/>
    </location>
</feature>
<sequence length="162" mass="15810">MPGDALLTRLADACAAHGPGRLPGADRPAVGAGYAFATAALVALAGCSVPFGVDVSLVATPFVVPAAFVAGAACFPPIVARDRGGPAVAGAAVVLVTYLLATLALLAVLGVWNVWSAWGGPAAPLVGAGLVGGLGFALTLWIAVPVGAVAGSVHDRARGRHD</sequence>
<evidence type="ECO:0000313" key="2">
    <source>
        <dbReference type="EMBL" id="MFC7136151.1"/>
    </source>
</evidence>
<dbReference type="GeneID" id="81122364"/>
<dbReference type="EMBL" id="JBHSZG010000001">
    <property type="protein sequence ID" value="MFC7136151.1"/>
    <property type="molecule type" value="Genomic_DNA"/>
</dbReference>
<proteinExistence type="predicted"/>
<feature type="transmembrane region" description="Helical" evidence="1">
    <location>
        <begin position="127"/>
        <end position="150"/>
    </location>
</feature>
<feature type="transmembrane region" description="Helical" evidence="1">
    <location>
        <begin position="59"/>
        <end position="80"/>
    </location>
</feature>
<evidence type="ECO:0000313" key="3">
    <source>
        <dbReference type="Proteomes" id="UP001596368"/>
    </source>
</evidence>
<reference evidence="2 3" key="1">
    <citation type="journal article" date="2019" name="Int. J. Syst. Evol. Microbiol.">
        <title>The Global Catalogue of Microorganisms (GCM) 10K type strain sequencing project: providing services to taxonomists for standard genome sequencing and annotation.</title>
        <authorList>
            <consortium name="The Broad Institute Genomics Platform"/>
            <consortium name="The Broad Institute Genome Sequencing Center for Infectious Disease"/>
            <person name="Wu L."/>
            <person name="Ma J."/>
        </authorList>
    </citation>
    <scope>NUCLEOTIDE SEQUENCE [LARGE SCALE GENOMIC DNA]</scope>
    <source>
        <strain evidence="2 3">DT92</strain>
    </source>
</reference>
<gene>
    <name evidence="2" type="ORF">ACFQRB_05475</name>
</gene>
<keyword evidence="1" id="KW-0472">Membrane</keyword>
<dbReference type="RefSeq" id="WP_284012377.1">
    <property type="nucleotide sequence ID" value="NZ_CP126156.1"/>
</dbReference>
<comment type="caution">
    <text evidence="2">The sequence shown here is derived from an EMBL/GenBank/DDBJ whole genome shotgun (WGS) entry which is preliminary data.</text>
</comment>
<feature type="transmembrane region" description="Helical" evidence="1">
    <location>
        <begin position="87"/>
        <end position="115"/>
    </location>
</feature>
<accession>A0ABD5XRL2</accession>
<keyword evidence="3" id="KW-1185">Reference proteome</keyword>
<organism evidence="2 3">
    <name type="scientific">Halobaculum litoreum</name>
    <dbReference type="NCBI Taxonomy" id="3031998"/>
    <lineage>
        <taxon>Archaea</taxon>
        <taxon>Methanobacteriati</taxon>
        <taxon>Methanobacteriota</taxon>
        <taxon>Stenosarchaea group</taxon>
        <taxon>Halobacteria</taxon>
        <taxon>Halobacteriales</taxon>
        <taxon>Haloferacaceae</taxon>
        <taxon>Halobaculum</taxon>
    </lineage>
</organism>
<keyword evidence="1" id="KW-1133">Transmembrane helix</keyword>
<name>A0ABD5XRL2_9EURY</name>
<protein>
    <submittedName>
        <fullName evidence="2">Uncharacterized protein</fullName>
    </submittedName>
</protein>
<keyword evidence="1" id="KW-0812">Transmembrane</keyword>
<dbReference type="AlphaFoldDB" id="A0ABD5XRL2"/>